<reference evidence="1 2" key="1">
    <citation type="submission" date="2016-08" db="EMBL/GenBank/DDBJ databases">
        <authorList>
            <consortium name="Lentinula edodes genome sequencing consortium"/>
            <person name="Sakamoto Y."/>
            <person name="Nakade K."/>
            <person name="Sato S."/>
            <person name="Yoshida Y."/>
            <person name="Miyazaki K."/>
            <person name="Natsume S."/>
            <person name="Konno N."/>
        </authorList>
    </citation>
    <scope>NUCLEOTIDE SEQUENCE [LARGE SCALE GENOMIC DNA]</scope>
    <source>
        <strain evidence="1 2">NBRC 111202</strain>
    </source>
</reference>
<name>A0A1Q3E1T6_LENED</name>
<keyword evidence="2" id="KW-1185">Reference proteome</keyword>
<protein>
    <submittedName>
        <fullName evidence="1">Uncharacterized protein</fullName>
    </submittedName>
</protein>
<dbReference type="Proteomes" id="UP000188533">
    <property type="component" value="Unassembled WGS sequence"/>
</dbReference>
<proteinExistence type="predicted"/>
<dbReference type="EMBL" id="BDGU01000053">
    <property type="protein sequence ID" value="GAW01205.1"/>
    <property type="molecule type" value="Genomic_DNA"/>
</dbReference>
<gene>
    <name evidence="1" type="ORF">LENED_002786</name>
</gene>
<comment type="caution">
    <text evidence="1">The sequence shown here is derived from an EMBL/GenBank/DDBJ whole genome shotgun (WGS) entry which is preliminary data.</text>
</comment>
<accession>A0A1Q3E1T6</accession>
<reference evidence="1 2" key="2">
    <citation type="submission" date="2017-02" db="EMBL/GenBank/DDBJ databases">
        <title>A genome survey and senescence transcriptome analysis in Lentinula edodes.</title>
        <authorList>
            <person name="Sakamoto Y."/>
            <person name="Nakade K."/>
            <person name="Sato S."/>
            <person name="Yoshida Y."/>
            <person name="Miyazaki K."/>
            <person name="Natsume S."/>
            <person name="Konno N."/>
        </authorList>
    </citation>
    <scope>NUCLEOTIDE SEQUENCE [LARGE SCALE GENOMIC DNA]</scope>
    <source>
        <strain evidence="1 2">NBRC 111202</strain>
    </source>
</reference>
<evidence type="ECO:0000313" key="2">
    <source>
        <dbReference type="Proteomes" id="UP000188533"/>
    </source>
</evidence>
<dbReference type="AlphaFoldDB" id="A0A1Q3E1T6"/>
<evidence type="ECO:0000313" key="1">
    <source>
        <dbReference type="EMBL" id="GAW01205.1"/>
    </source>
</evidence>
<sequence>MPVETVKKYERSRRRPFNNAIYFTDPKVSPLNMQATLIPDQRLFFSVHAPLVFLQQGMKYTDSQFEIFKRLVRTGAEDCGLDVYKHRSFQDPEKWQRFVRWMVGKEQNLNNFVEQWPVEAYFNAWTYYKRFKPHRFRAQMDKKKSESTIPQPLTINPSSTRKYVGLKPPPLRCITTNERNKSKFSPSSANIEPCVPYDQIAGQSCLVCRETPVLASQHLDQLLQQEEISKIELVKLGVRSDLDLDTLLLLGPNELDELFLPSSMTNLEKFCFRSALPCLTPRLHLKQGITEADLRKYITKMYTCETHCILPLQTKVPSQLLKLFNKLHIEHLIPVAIMLGIKTNAHFEKVSTFDDELQAIIGKSGHISLSPLQKVILRWAFASSI</sequence>
<organism evidence="1 2">
    <name type="scientific">Lentinula edodes</name>
    <name type="common">Shiitake mushroom</name>
    <name type="synonym">Lentinus edodes</name>
    <dbReference type="NCBI Taxonomy" id="5353"/>
    <lineage>
        <taxon>Eukaryota</taxon>
        <taxon>Fungi</taxon>
        <taxon>Dikarya</taxon>
        <taxon>Basidiomycota</taxon>
        <taxon>Agaricomycotina</taxon>
        <taxon>Agaricomycetes</taxon>
        <taxon>Agaricomycetidae</taxon>
        <taxon>Agaricales</taxon>
        <taxon>Marasmiineae</taxon>
        <taxon>Omphalotaceae</taxon>
        <taxon>Lentinula</taxon>
    </lineage>
</organism>